<dbReference type="Gene3D" id="1.20.1050.10">
    <property type="match status" value="1"/>
</dbReference>
<dbReference type="PROSITE" id="PS50404">
    <property type="entry name" value="GST_NTER"/>
    <property type="match status" value="1"/>
</dbReference>
<comment type="caution">
    <text evidence="4">The sequence shown here is derived from an EMBL/GenBank/DDBJ whole genome shotgun (WGS) entry which is preliminary data.</text>
</comment>
<feature type="domain" description="GST N-terminal" evidence="2">
    <location>
        <begin position="1"/>
        <end position="91"/>
    </location>
</feature>
<dbReference type="InterPro" id="IPR036249">
    <property type="entry name" value="Thioredoxin-like_sf"/>
</dbReference>
<dbReference type="GO" id="GO:0006749">
    <property type="term" value="P:glutathione metabolic process"/>
    <property type="evidence" value="ECO:0007669"/>
    <property type="project" value="TreeGrafter"/>
</dbReference>
<feature type="domain" description="GST C-terminal" evidence="3">
    <location>
        <begin position="96"/>
        <end position="221"/>
    </location>
</feature>
<evidence type="ECO:0000256" key="1">
    <source>
        <dbReference type="ARBA" id="ARBA00010007"/>
    </source>
</evidence>
<accession>A0A3S0RUT3</accession>
<dbReference type="InterPro" id="IPR004045">
    <property type="entry name" value="Glutathione_S-Trfase_N"/>
</dbReference>
<keyword evidence="5" id="KW-1185">Reference proteome</keyword>
<dbReference type="FunFam" id="1.20.1050.10:FF:000017">
    <property type="entry name" value="Maleylacetoacetate isomerase"/>
    <property type="match status" value="1"/>
</dbReference>
<protein>
    <submittedName>
        <fullName evidence="4">Maleylacetoacetate isomerase</fullName>
        <ecNumber evidence="4">5.2.1.2</ecNumber>
    </submittedName>
</protein>
<dbReference type="GO" id="GO:0004364">
    <property type="term" value="F:glutathione transferase activity"/>
    <property type="evidence" value="ECO:0007669"/>
    <property type="project" value="TreeGrafter"/>
</dbReference>
<evidence type="ECO:0000313" key="5">
    <source>
        <dbReference type="Proteomes" id="UP000267448"/>
    </source>
</evidence>
<dbReference type="CDD" id="cd03042">
    <property type="entry name" value="GST_N_Zeta"/>
    <property type="match status" value="1"/>
</dbReference>
<dbReference type="InterPro" id="IPR010987">
    <property type="entry name" value="Glutathione-S-Trfase_C-like"/>
</dbReference>
<dbReference type="CDD" id="cd03191">
    <property type="entry name" value="GST_C_Zeta"/>
    <property type="match status" value="1"/>
</dbReference>
<dbReference type="SUPFAM" id="SSF52833">
    <property type="entry name" value="Thioredoxin-like"/>
    <property type="match status" value="1"/>
</dbReference>
<dbReference type="InterPro" id="IPR005955">
    <property type="entry name" value="GST_Zeta"/>
</dbReference>
<evidence type="ECO:0000313" key="4">
    <source>
        <dbReference type="EMBL" id="RTR36757.1"/>
    </source>
</evidence>
<name>A0A3S0RUT3_9GAMM</name>
<dbReference type="SFLD" id="SFLDS00019">
    <property type="entry name" value="Glutathione_Transferase_(cytos"/>
    <property type="match status" value="1"/>
</dbReference>
<dbReference type="OrthoDB" id="509852at2"/>
<proteinExistence type="inferred from homology"/>
<dbReference type="Proteomes" id="UP000267448">
    <property type="component" value="Unassembled WGS sequence"/>
</dbReference>
<keyword evidence="4" id="KW-0413">Isomerase</keyword>
<dbReference type="GO" id="GO:0016034">
    <property type="term" value="F:maleylacetoacetate isomerase activity"/>
    <property type="evidence" value="ECO:0007669"/>
    <property type="project" value="UniProtKB-EC"/>
</dbReference>
<dbReference type="InterPro" id="IPR036282">
    <property type="entry name" value="Glutathione-S-Trfase_C_sf"/>
</dbReference>
<dbReference type="EMBL" id="RXNU01000019">
    <property type="protein sequence ID" value="RTR36757.1"/>
    <property type="molecule type" value="Genomic_DNA"/>
</dbReference>
<evidence type="ECO:0000259" key="3">
    <source>
        <dbReference type="PROSITE" id="PS50405"/>
    </source>
</evidence>
<dbReference type="AlphaFoldDB" id="A0A3S0RUT3"/>
<dbReference type="GO" id="GO:0006559">
    <property type="term" value="P:L-phenylalanine catabolic process"/>
    <property type="evidence" value="ECO:0007669"/>
    <property type="project" value="TreeGrafter"/>
</dbReference>
<dbReference type="InterPro" id="IPR034333">
    <property type="entry name" value="GST_Zeta_N"/>
</dbReference>
<dbReference type="Pfam" id="PF13417">
    <property type="entry name" value="GST_N_3"/>
    <property type="match status" value="1"/>
</dbReference>
<dbReference type="GO" id="GO:0005737">
    <property type="term" value="C:cytoplasm"/>
    <property type="evidence" value="ECO:0007669"/>
    <property type="project" value="InterPro"/>
</dbReference>
<dbReference type="Pfam" id="PF00043">
    <property type="entry name" value="GST_C"/>
    <property type="match status" value="1"/>
</dbReference>
<evidence type="ECO:0000259" key="2">
    <source>
        <dbReference type="PROSITE" id="PS50404"/>
    </source>
</evidence>
<dbReference type="InterPro" id="IPR034330">
    <property type="entry name" value="GST_Zeta_C"/>
</dbReference>
<dbReference type="NCBIfam" id="TIGR01262">
    <property type="entry name" value="maiA"/>
    <property type="match status" value="1"/>
</dbReference>
<dbReference type="InterPro" id="IPR040079">
    <property type="entry name" value="Glutathione_S-Trfase"/>
</dbReference>
<comment type="similarity">
    <text evidence="1">Belongs to the GST superfamily. Zeta family.</text>
</comment>
<dbReference type="Gene3D" id="3.40.30.10">
    <property type="entry name" value="Glutaredoxin"/>
    <property type="match status" value="1"/>
</dbReference>
<dbReference type="PANTHER" id="PTHR42673:SF21">
    <property type="entry name" value="GLUTATHIONE S-TRANSFERASE YFCF"/>
    <property type="match status" value="1"/>
</dbReference>
<gene>
    <name evidence="4" type="primary">maiA</name>
    <name evidence="4" type="ORF">EKG38_22490</name>
</gene>
<reference evidence="4 5" key="1">
    <citation type="submission" date="2018-12" db="EMBL/GenBank/DDBJ databases">
        <authorList>
            <person name="Yu L."/>
        </authorList>
    </citation>
    <scope>NUCLEOTIDE SEQUENCE [LARGE SCALE GENOMIC DNA]</scope>
    <source>
        <strain evidence="4 5">HAW-EB2</strain>
    </source>
</reference>
<sequence length="221" mass="24984">MLKLYGYWRSSAAYRVRVALNHKGLDAELVSVHLVKDGGEQHQAEYAKLNPQELVPALIDIDNKEEGEEAFVLSQSLAIIEYLDEKFPENALLPQDLHEKAIVRSMAMSIACEVHPLNNLKVLQYLSKELALDDEAKSAWYHHWIDEGFSAFEKQLVKYSGRYCFGDSITLADLCLIPQVYNANRFNVDLSPYPNIVRIVDNCNRLDAFIDAAPENQADAG</sequence>
<dbReference type="SUPFAM" id="SSF47616">
    <property type="entry name" value="GST C-terminal domain-like"/>
    <property type="match status" value="1"/>
</dbReference>
<organism evidence="4 5">
    <name type="scientific">Shewanella canadensis</name>
    <dbReference type="NCBI Taxonomy" id="271096"/>
    <lineage>
        <taxon>Bacteria</taxon>
        <taxon>Pseudomonadati</taxon>
        <taxon>Pseudomonadota</taxon>
        <taxon>Gammaproteobacteria</taxon>
        <taxon>Alteromonadales</taxon>
        <taxon>Shewanellaceae</taxon>
        <taxon>Shewanella</taxon>
    </lineage>
</organism>
<dbReference type="PROSITE" id="PS50405">
    <property type="entry name" value="GST_CTER"/>
    <property type="match status" value="1"/>
</dbReference>
<dbReference type="InterPro" id="IPR004046">
    <property type="entry name" value="GST_C"/>
</dbReference>
<dbReference type="EC" id="5.2.1.2" evidence="4"/>
<dbReference type="PANTHER" id="PTHR42673">
    <property type="entry name" value="MALEYLACETOACETATE ISOMERASE"/>
    <property type="match status" value="1"/>
</dbReference>
<dbReference type="SFLD" id="SFLDG00358">
    <property type="entry name" value="Main_(cytGST)"/>
    <property type="match status" value="1"/>
</dbReference>